<organism evidence="4 5">
    <name type="scientific">Streptomyces avermitilis (strain ATCC 31267 / DSM 46492 / JCM 5070 / NBRC 14893 / NCIMB 12804 / NRRL 8165 / MA-4680)</name>
    <dbReference type="NCBI Taxonomy" id="227882"/>
    <lineage>
        <taxon>Bacteria</taxon>
        <taxon>Bacillati</taxon>
        <taxon>Actinomycetota</taxon>
        <taxon>Actinomycetes</taxon>
        <taxon>Kitasatosporales</taxon>
        <taxon>Streptomycetaceae</taxon>
        <taxon>Streptomyces</taxon>
    </lineage>
</organism>
<proteinExistence type="predicted"/>
<name>Q82RW1_STRAW</name>
<feature type="transmembrane region" description="Helical" evidence="2">
    <location>
        <begin position="214"/>
        <end position="235"/>
    </location>
</feature>
<feature type="transmembrane region" description="Helical" evidence="2">
    <location>
        <begin position="187"/>
        <end position="207"/>
    </location>
</feature>
<accession>Q82RW1</accession>
<sequence length="333" mass="34878">MGRPSPAAHVVPQDVRDLTPLNGRNRAMTQHDPPTLPAHRPRASRQAPEAPDAPSLSRTTRPWMPALLYTLGFLTVYLLAICTPWGQRAENALFGLGKQGGEEAWFYPLSGAAYGSTPLPPLELSAKPTLMVGLAVIVVLTLVRRCWWPGCAALGVVILTTGGKEVLKSTLPRPDLVGAPENLLDQGFPSGHTAIPAALTLAAVLVVSPRIRPYVATAGVLWLACIAAYSATNGGHRPSEVLGATLLACACYGLATWLLPPSAAPGATRSPRALPVITLTLALAVALVSGARNDTLTRSLVSAATGFICAALVWYAAVGRPAHTARRTRPALG</sequence>
<reference evidence="4 5" key="1">
    <citation type="journal article" date="2001" name="Proc. Natl. Acad. Sci. U.S.A.">
        <title>Genome sequence of an industrial microorganism Streptomyces avermitilis: deducing the ability of producing secondary metabolites.</title>
        <authorList>
            <person name="Omura S."/>
            <person name="Ikeda H."/>
            <person name="Ishikawa J."/>
            <person name="Hanamoto A."/>
            <person name="Takahashi C."/>
            <person name="Shinose M."/>
            <person name="Takahashi Y."/>
            <person name="Horikawa H."/>
            <person name="Nakazawa H."/>
            <person name="Osonoe T."/>
            <person name="Kikuchi H."/>
            <person name="Shiba T."/>
            <person name="Sakaki Y."/>
            <person name="Hattori M."/>
        </authorList>
    </citation>
    <scope>NUCLEOTIDE SEQUENCE [LARGE SCALE GENOMIC DNA]</scope>
    <source>
        <strain evidence="5">ATCC 31267 / DSM 46492 / JCM 5070 / NBRC 14893 / NCIMB 12804 / NRRL 8165 / MA-4680</strain>
    </source>
</reference>
<evidence type="ECO:0000256" key="1">
    <source>
        <dbReference type="SAM" id="MobiDB-lite"/>
    </source>
</evidence>
<feature type="domain" description="Phosphatidic acid phosphatase type 2/haloperoxidase" evidence="3">
    <location>
        <begin position="153"/>
        <end position="258"/>
    </location>
</feature>
<dbReference type="Gene3D" id="1.20.144.10">
    <property type="entry name" value="Phosphatidic acid phosphatase type 2/haloperoxidase"/>
    <property type="match status" value="1"/>
</dbReference>
<feature type="region of interest" description="Disordered" evidence="1">
    <location>
        <begin position="1"/>
        <end position="58"/>
    </location>
</feature>
<dbReference type="KEGG" id="sma:SAVERM_31"/>
<dbReference type="EMBL" id="BA000030">
    <property type="protein sequence ID" value="BAC67740.1"/>
    <property type="molecule type" value="Genomic_DNA"/>
</dbReference>
<reference evidence="4 5" key="3">
    <citation type="journal article" date="2014" name="J. Ind. Microbiol. Biotechnol.">
        <title>Genome mining of the Streptomyces avermitilis genome and development of genome-minimized hosts for heterologous expression of biosynthetic gene clusters.</title>
        <authorList>
            <person name="Ikeda H."/>
            <person name="Shin-ya K."/>
            <person name="Omura S."/>
        </authorList>
    </citation>
    <scope>NUCLEOTIDE SEQUENCE [LARGE SCALE GENOMIC DNA]</scope>
    <source>
        <strain evidence="5">ATCC 31267 / DSM 46492 / JCM 5070 / NBRC 14893 / NCIMB 12804 / NRRL 8165 / MA-4680</strain>
    </source>
</reference>
<keyword evidence="5" id="KW-1185">Reference proteome</keyword>
<evidence type="ECO:0000313" key="4">
    <source>
        <dbReference type="EMBL" id="BAC67740.1"/>
    </source>
</evidence>
<dbReference type="eggNOG" id="COG0671">
    <property type="taxonomic scope" value="Bacteria"/>
</dbReference>
<dbReference type="Proteomes" id="UP000000428">
    <property type="component" value="Chromosome"/>
</dbReference>
<feature type="transmembrane region" description="Helical" evidence="2">
    <location>
        <begin position="297"/>
        <end position="317"/>
    </location>
</feature>
<dbReference type="HOGENOM" id="CLU_956189_0_0_11"/>
<dbReference type="Pfam" id="PF01569">
    <property type="entry name" value="PAP2"/>
    <property type="match status" value="1"/>
</dbReference>
<evidence type="ECO:0000313" key="5">
    <source>
        <dbReference type="Proteomes" id="UP000000428"/>
    </source>
</evidence>
<dbReference type="InterPro" id="IPR036938">
    <property type="entry name" value="PAP2/HPO_sf"/>
</dbReference>
<protein>
    <submittedName>
        <fullName evidence="4">Prepilin peptidase-like protein</fullName>
    </submittedName>
</protein>
<keyword evidence="2" id="KW-1133">Transmembrane helix</keyword>
<feature type="transmembrane region" description="Helical" evidence="2">
    <location>
        <begin position="241"/>
        <end position="260"/>
    </location>
</feature>
<feature type="transmembrane region" description="Helical" evidence="2">
    <location>
        <begin position="66"/>
        <end position="86"/>
    </location>
</feature>
<evidence type="ECO:0000259" key="3">
    <source>
        <dbReference type="Pfam" id="PF01569"/>
    </source>
</evidence>
<dbReference type="SUPFAM" id="SSF48317">
    <property type="entry name" value="Acid phosphatase/Vanadium-dependent haloperoxidase"/>
    <property type="match status" value="1"/>
</dbReference>
<evidence type="ECO:0000256" key="2">
    <source>
        <dbReference type="SAM" id="Phobius"/>
    </source>
</evidence>
<feature type="transmembrane region" description="Helical" evidence="2">
    <location>
        <begin position="272"/>
        <end position="291"/>
    </location>
</feature>
<dbReference type="AlphaFoldDB" id="Q82RW1"/>
<keyword evidence="2" id="KW-0812">Transmembrane</keyword>
<gene>
    <name evidence="4" type="ORF">SAVERM_31</name>
</gene>
<keyword evidence="2" id="KW-0472">Membrane</keyword>
<reference evidence="4 5" key="2">
    <citation type="journal article" date="2003" name="Nat. Biotechnol.">
        <title>Complete genome sequence and comparative analysis of the industrial microorganism Streptomyces avermitilis.</title>
        <authorList>
            <person name="Ikeda H."/>
            <person name="Ishikawa J."/>
            <person name="Hanamoto A."/>
            <person name="Shinose M."/>
            <person name="Kikuchi H."/>
            <person name="Shiba T."/>
            <person name="Sakaki Y."/>
            <person name="Hattori M."/>
            <person name="Omura S."/>
        </authorList>
    </citation>
    <scope>NUCLEOTIDE SEQUENCE [LARGE SCALE GENOMIC DNA]</scope>
    <source>
        <strain evidence="5">ATCC 31267 / DSM 46492 / JCM 5070 / NBRC 14893 / NCIMB 12804 / NRRL 8165 / MA-4680</strain>
    </source>
</reference>
<dbReference type="InterPro" id="IPR000326">
    <property type="entry name" value="PAP2/HPO"/>
</dbReference>